<evidence type="ECO:0000313" key="12">
    <source>
        <dbReference type="EMBL" id="KPH56051.1"/>
    </source>
</evidence>
<comment type="subcellular location">
    <subcellularLocation>
        <location evidence="1">Cell membrane</location>
        <topology evidence="1">Multi-pass membrane protein</topology>
    </subcellularLocation>
</comment>
<evidence type="ECO:0000256" key="8">
    <source>
        <dbReference type="ARBA" id="ARBA00023136"/>
    </source>
</evidence>
<dbReference type="GO" id="GO:0016410">
    <property type="term" value="F:N-acyltransferase activity"/>
    <property type="evidence" value="ECO:0007669"/>
    <property type="project" value="InterPro"/>
</dbReference>
<dbReference type="PANTHER" id="PTHR38686">
    <property type="entry name" value="APOLIPOPROTEIN N-ACYLTRANSFERASE"/>
    <property type="match status" value="1"/>
</dbReference>
<evidence type="ECO:0000256" key="3">
    <source>
        <dbReference type="ARBA" id="ARBA00022475"/>
    </source>
</evidence>
<feature type="transmembrane region" description="Helical" evidence="10">
    <location>
        <begin position="123"/>
        <end position="141"/>
    </location>
</feature>
<proteinExistence type="inferred from homology"/>
<reference evidence="12 13" key="1">
    <citation type="submission" date="2014-06" db="EMBL/GenBank/DDBJ databases">
        <title>Helicobacter pullorum isolates in fresh chicken meat - phenotypic and genotypic features.</title>
        <authorList>
            <person name="Borges V."/>
            <person name="Santos A."/>
            <person name="Correia C.B."/>
            <person name="Saraiva M."/>
            <person name="Menard A."/>
            <person name="Vieira L."/>
            <person name="Sampaio D.A."/>
            <person name="Gomes J.P."/>
            <person name="Oleastro M."/>
        </authorList>
    </citation>
    <scope>NUCLEOTIDE SEQUENCE [LARGE SCALE GENOMIC DNA]</scope>
    <source>
        <strain evidence="12 13">229334/12</strain>
    </source>
</reference>
<dbReference type="Pfam" id="PF00795">
    <property type="entry name" value="CN_hydrolase"/>
    <property type="match status" value="1"/>
</dbReference>
<organism evidence="12 13">
    <name type="scientific">Helicobacter pullorum</name>
    <dbReference type="NCBI Taxonomy" id="35818"/>
    <lineage>
        <taxon>Bacteria</taxon>
        <taxon>Pseudomonadati</taxon>
        <taxon>Campylobacterota</taxon>
        <taxon>Epsilonproteobacteria</taxon>
        <taxon>Campylobacterales</taxon>
        <taxon>Helicobacteraceae</taxon>
        <taxon>Helicobacter</taxon>
    </lineage>
</organism>
<dbReference type="NCBIfam" id="TIGR00546">
    <property type="entry name" value="lnt"/>
    <property type="match status" value="1"/>
</dbReference>
<dbReference type="SUPFAM" id="SSF56317">
    <property type="entry name" value="Carbon-nitrogen hydrolase"/>
    <property type="match status" value="1"/>
</dbReference>
<name>A0A0N0LTL5_9HELI</name>
<evidence type="ECO:0000256" key="9">
    <source>
        <dbReference type="ARBA" id="ARBA00023315"/>
    </source>
</evidence>
<keyword evidence="5 12" id="KW-0808">Transferase</keyword>
<feature type="transmembrane region" description="Helical" evidence="10">
    <location>
        <begin position="179"/>
        <end position="199"/>
    </location>
</feature>
<dbReference type="PATRIC" id="fig|35818.11.peg.614"/>
<keyword evidence="4" id="KW-0997">Cell inner membrane</keyword>
<comment type="similarity">
    <text evidence="2">Belongs to the CN hydrolase family. Apolipoprotein N-acyltransferase subfamily.</text>
</comment>
<dbReference type="EMBL" id="JNOC01000017">
    <property type="protein sequence ID" value="KPH56051.1"/>
    <property type="molecule type" value="Genomic_DNA"/>
</dbReference>
<sequence length="428" mass="49398">MPLLSSFGLVFSQDKRTQILIGILSPFLLSAFIYLEYFFGDSNYKLFSSLFAILGLFLYLNLSRFGAFICGALIGILWFYWVALSFRFYDLTYLMPAIWLTFIIIFGFLFFLFCYFKNPLYKISTLLIASFIHPFGFNWFIPEIILTKSYFFPSKSILFLLLITLAIFTFLLHKRFYKIGISLLLFALIATSLFSQTLYPTSHKSTLKIKTTSTNIPQNLRWDLANLNATIQSNLNLIQKAKQENYDLVILPETAFPIALNTQPSLIQSLKNLSQDIMIITGGVNKDKNNFYNSAYIFQQGRMEILNKVILVPFGEKIPLPDFIAHWINEVFFKGGNDFASSLDKTPNSTILKDHFFQIAICYEATRVEYYQNSPKFLIAISNNAWFYPSIESTLQKLLMQYFAFNYGTTIYHSSNGSKDFVLLPNRP</sequence>
<protein>
    <submittedName>
        <fullName evidence="12">Acyltransferase</fullName>
    </submittedName>
</protein>
<evidence type="ECO:0000256" key="2">
    <source>
        <dbReference type="ARBA" id="ARBA00010065"/>
    </source>
</evidence>
<evidence type="ECO:0000256" key="4">
    <source>
        <dbReference type="ARBA" id="ARBA00022519"/>
    </source>
</evidence>
<accession>A0A0N0LTL5</accession>
<dbReference type="PROSITE" id="PS50263">
    <property type="entry name" value="CN_HYDROLASE"/>
    <property type="match status" value="1"/>
</dbReference>
<evidence type="ECO:0000313" key="13">
    <source>
        <dbReference type="Proteomes" id="UP000037997"/>
    </source>
</evidence>
<dbReference type="RefSeq" id="WP_054197689.1">
    <property type="nucleotide sequence ID" value="NZ_JNOC01000017.1"/>
</dbReference>
<dbReference type="InterPro" id="IPR004563">
    <property type="entry name" value="Apolipo_AcylTrfase"/>
</dbReference>
<evidence type="ECO:0000256" key="6">
    <source>
        <dbReference type="ARBA" id="ARBA00022692"/>
    </source>
</evidence>
<dbReference type="Proteomes" id="UP000037997">
    <property type="component" value="Unassembled WGS sequence"/>
</dbReference>
<dbReference type="PANTHER" id="PTHR38686:SF1">
    <property type="entry name" value="APOLIPOPROTEIN N-ACYLTRANSFERASE"/>
    <property type="match status" value="1"/>
</dbReference>
<dbReference type="NCBIfam" id="NF008934">
    <property type="entry name" value="PRK12291.1"/>
    <property type="match status" value="1"/>
</dbReference>
<dbReference type="Gene3D" id="3.60.110.10">
    <property type="entry name" value="Carbon-nitrogen hydrolase"/>
    <property type="match status" value="1"/>
</dbReference>
<dbReference type="GO" id="GO:0042158">
    <property type="term" value="P:lipoprotein biosynthetic process"/>
    <property type="evidence" value="ECO:0007669"/>
    <property type="project" value="InterPro"/>
</dbReference>
<feature type="transmembrane region" description="Helical" evidence="10">
    <location>
        <begin position="153"/>
        <end position="172"/>
    </location>
</feature>
<keyword evidence="3" id="KW-1003">Cell membrane</keyword>
<keyword evidence="6 10" id="KW-0812">Transmembrane</keyword>
<keyword evidence="7 10" id="KW-1133">Transmembrane helix</keyword>
<dbReference type="AlphaFoldDB" id="A0A0N0LTL5"/>
<evidence type="ECO:0000256" key="1">
    <source>
        <dbReference type="ARBA" id="ARBA00004651"/>
    </source>
</evidence>
<feature type="transmembrane region" description="Helical" evidence="10">
    <location>
        <begin position="51"/>
        <end position="81"/>
    </location>
</feature>
<dbReference type="STRING" id="35818.HPU229336_08600"/>
<evidence type="ECO:0000256" key="7">
    <source>
        <dbReference type="ARBA" id="ARBA00022989"/>
    </source>
</evidence>
<evidence type="ECO:0000256" key="5">
    <source>
        <dbReference type="ARBA" id="ARBA00022679"/>
    </source>
</evidence>
<feature type="transmembrane region" description="Helical" evidence="10">
    <location>
        <begin position="93"/>
        <end position="116"/>
    </location>
</feature>
<dbReference type="InterPro" id="IPR059109">
    <property type="entry name" value="Lnt_membrane_dom"/>
</dbReference>
<dbReference type="GO" id="GO:0005886">
    <property type="term" value="C:plasma membrane"/>
    <property type="evidence" value="ECO:0007669"/>
    <property type="project" value="UniProtKB-SubCell"/>
</dbReference>
<keyword evidence="9 12" id="KW-0012">Acyltransferase</keyword>
<dbReference type="InterPro" id="IPR036526">
    <property type="entry name" value="C-N_Hydrolase_sf"/>
</dbReference>
<evidence type="ECO:0000256" key="10">
    <source>
        <dbReference type="SAM" id="Phobius"/>
    </source>
</evidence>
<feature type="domain" description="CN hydrolase" evidence="11">
    <location>
        <begin position="212"/>
        <end position="428"/>
    </location>
</feature>
<keyword evidence="8 10" id="KW-0472">Membrane</keyword>
<evidence type="ECO:0000259" key="11">
    <source>
        <dbReference type="PROSITE" id="PS50263"/>
    </source>
</evidence>
<dbReference type="Pfam" id="PF26365">
    <property type="entry name" value="ApoNAT_membrane"/>
    <property type="match status" value="1"/>
</dbReference>
<comment type="caution">
    <text evidence="12">The sequence shown here is derived from an EMBL/GenBank/DDBJ whole genome shotgun (WGS) entry which is preliminary data.</text>
</comment>
<gene>
    <name evidence="12" type="ORF">HPU229334_03130</name>
</gene>
<dbReference type="InterPro" id="IPR059110">
    <property type="entry name" value="Lnt_campylobact"/>
</dbReference>
<dbReference type="InterPro" id="IPR003010">
    <property type="entry name" value="C-N_Hydrolase"/>
</dbReference>
<feature type="transmembrane region" description="Helical" evidence="10">
    <location>
        <begin position="20"/>
        <end position="39"/>
    </location>
</feature>